<dbReference type="AlphaFoldDB" id="A0A8T4IWU3"/>
<dbReference type="InterPro" id="IPR003594">
    <property type="entry name" value="HATPase_dom"/>
</dbReference>
<reference evidence="4" key="1">
    <citation type="submission" date="2021-04" db="EMBL/GenBank/DDBJ databases">
        <title>Sequencing of actinobacteria type strains.</title>
        <authorList>
            <person name="Nguyen G.-S."/>
            <person name="Wentzel A."/>
        </authorList>
    </citation>
    <scope>NUCLEOTIDE SEQUENCE</scope>
    <source>
        <strain evidence="4">DSM 42095</strain>
    </source>
</reference>
<evidence type="ECO:0000256" key="1">
    <source>
        <dbReference type="ARBA" id="ARBA00022527"/>
    </source>
</evidence>
<evidence type="ECO:0000313" key="5">
    <source>
        <dbReference type="Proteomes" id="UP000675554"/>
    </source>
</evidence>
<accession>A0A8T4IWU3</accession>
<protein>
    <submittedName>
        <fullName evidence="4">ATP-binding protein</fullName>
    </submittedName>
</protein>
<dbReference type="PANTHER" id="PTHR35526">
    <property type="entry name" value="ANTI-SIGMA-F FACTOR RSBW-RELATED"/>
    <property type="match status" value="1"/>
</dbReference>
<organism evidence="4 5">
    <name type="scientific">Streptomyces daliensis</name>
    <dbReference type="NCBI Taxonomy" id="299421"/>
    <lineage>
        <taxon>Bacteria</taxon>
        <taxon>Bacillati</taxon>
        <taxon>Actinomycetota</taxon>
        <taxon>Actinomycetes</taxon>
        <taxon>Kitasatosporales</taxon>
        <taxon>Streptomycetaceae</taxon>
        <taxon>Streptomyces</taxon>
    </lineage>
</organism>
<feature type="compositionally biased region" description="Basic and acidic residues" evidence="2">
    <location>
        <begin position="1"/>
        <end position="11"/>
    </location>
</feature>
<evidence type="ECO:0000313" key="4">
    <source>
        <dbReference type="EMBL" id="MBR7676786.1"/>
    </source>
</evidence>
<dbReference type="GO" id="GO:0005524">
    <property type="term" value="F:ATP binding"/>
    <property type="evidence" value="ECO:0007669"/>
    <property type="project" value="UniProtKB-KW"/>
</dbReference>
<dbReference type="EMBL" id="JAGSMN010000743">
    <property type="protein sequence ID" value="MBR7676786.1"/>
    <property type="molecule type" value="Genomic_DNA"/>
</dbReference>
<evidence type="ECO:0000259" key="3">
    <source>
        <dbReference type="Pfam" id="PF13581"/>
    </source>
</evidence>
<proteinExistence type="predicted"/>
<comment type="caution">
    <text evidence="4">The sequence shown here is derived from an EMBL/GenBank/DDBJ whole genome shotgun (WGS) entry which is preliminary data.</text>
</comment>
<dbReference type="PANTHER" id="PTHR35526:SF3">
    <property type="entry name" value="ANTI-SIGMA-F FACTOR RSBW"/>
    <property type="match status" value="1"/>
</dbReference>
<sequence length="136" mass="14608">MDRERATDPPHHPSRRLPTTPSATSRAFEVAFTPEPVRVGHVRRITAAFLGLWDVEPLVESVVLAVSELVTNAVRHGTGDVGLRVVYVPGELRVEVSDGSAAPAELRSAADDDESGRGLFLVAVLAQNWGVTEVFG</sequence>
<feature type="region of interest" description="Disordered" evidence="2">
    <location>
        <begin position="1"/>
        <end position="23"/>
    </location>
</feature>
<feature type="domain" description="Histidine kinase/HSP90-like ATPase" evidence="3">
    <location>
        <begin position="32"/>
        <end position="127"/>
    </location>
</feature>
<feature type="non-terminal residue" evidence="4">
    <location>
        <position position="136"/>
    </location>
</feature>
<keyword evidence="5" id="KW-1185">Reference proteome</keyword>
<keyword evidence="4" id="KW-0067">ATP-binding</keyword>
<dbReference type="InterPro" id="IPR050267">
    <property type="entry name" value="Anti-sigma-factor_SerPK"/>
</dbReference>
<dbReference type="CDD" id="cd16936">
    <property type="entry name" value="HATPase_RsbW-like"/>
    <property type="match status" value="1"/>
</dbReference>
<dbReference type="SUPFAM" id="SSF55874">
    <property type="entry name" value="ATPase domain of HSP90 chaperone/DNA topoisomerase II/histidine kinase"/>
    <property type="match status" value="1"/>
</dbReference>
<gene>
    <name evidence="4" type="ORF">KDA82_28030</name>
</gene>
<keyword evidence="4" id="KW-0547">Nucleotide-binding</keyword>
<dbReference type="Pfam" id="PF13581">
    <property type="entry name" value="HATPase_c_2"/>
    <property type="match status" value="1"/>
</dbReference>
<keyword evidence="1" id="KW-0808">Transferase</keyword>
<keyword evidence="1" id="KW-0418">Kinase</keyword>
<keyword evidence="1" id="KW-0723">Serine/threonine-protein kinase</keyword>
<name>A0A8T4IWU3_9ACTN</name>
<evidence type="ECO:0000256" key="2">
    <source>
        <dbReference type="SAM" id="MobiDB-lite"/>
    </source>
</evidence>
<dbReference type="InterPro" id="IPR036890">
    <property type="entry name" value="HATPase_C_sf"/>
</dbReference>
<dbReference type="Gene3D" id="3.30.565.10">
    <property type="entry name" value="Histidine kinase-like ATPase, C-terminal domain"/>
    <property type="match status" value="1"/>
</dbReference>
<dbReference type="Proteomes" id="UP000675554">
    <property type="component" value="Unassembled WGS sequence"/>
</dbReference>
<dbReference type="GO" id="GO:0004674">
    <property type="term" value="F:protein serine/threonine kinase activity"/>
    <property type="evidence" value="ECO:0007669"/>
    <property type="project" value="UniProtKB-KW"/>
</dbReference>